<dbReference type="STRING" id="1707952.A6A03_02425"/>
<keyword evidence="3" id="KW-0812">Transmembrane</keyword>
<dbReference type="Gene3D" id="3.40.630.190">
    <property type="entry name" value="LCP protein"/>
    <property type="match status" value="1"/>
</dbReference>
<accession>A0A178M8D6</accession>
<dbReference type="EMBL" id="LWQS01000060">
    <property type="protein sequence ID" value="OAN45030.1"/>
    <property type="molecule type" value="Genomic_DNA"/>
</dbReference>
<name>A0A178M8D6_9CHLR</name>
<evidence type="ECO:0000256" key="3">
    <source>
        <dbReference type="SAM" id="Phobius"/>
    </source>
</evidence>
<reference evidence="6 7" key="1">
    <citation type="submission" date="2016-04" db="EMBL/GenBank/DDBJ databases">
        <title>Chloroflexus islandicus sp. nov., a thermophilic filamentous anoxygenic phototrophic bacterium from geyser Strokkur (Iceland).</title>
        <authorList>
            <person name="Gaisin V.A."/>
            <person name="Kalashnikov A.M."/>
            <person name="Sukhacheva M.V."/>
            <person name="Grouzdev D.S."/>
            <person name="Ivanov T.M."/>
            <person name="Kuznetsov B."/>
            <person name="Gorlenko V.M."/>
        </authorList>
    </citation>
    <scope>NUCLEOTIDE SEQUENCE [LARGE SCALE GENOMIC DNA]</scope>
    <source>
        <strain evidence="7">isl-2</strain>
    </source>
</reference>
<dbReference type="PANTHER" id="PTHR33392:SF6">
    <property type="entry name" value="POLYISOPRENYL-TEICHOIC ACID--PEPTIDOGLYCAN TEICHOIC ACID TRANSFERASE TAGU"/>
    <property type="match status" value="1"/>
</dbReference>
<evidence type="ECO:0000259" key="4">
    <source>
        <dbReference type="Pfam" id="PF03816"/>
    </source>
</evidence>
<feature type="region of interest" description="Disordered" evidence="2">
    <location>
        <begin position="22"/>
        <end position="45"/>
    </location>
</feature>
<evidence type="ECO:0000313" key="6">
    <source>
        <dbReference type="EMBL" id="OAN45030.1"/>
    </source>
</evidence>
<keyword evidence="3" id="KW-0472">Membrane</keyword>
<dbReference type="Pfam" id="PF03816">
    <property type="entry name" value="LytR_cpsA_psr"/>
    <property type="match status" value="1"/>
</dbReference>
<dbReference type="PANTHER" id="PTHR33392">
    <property type="entry name" value="POLYISOPRENYL-TEICHOIC ACID--PEPTIDOGLYCAN TEICHOIC ACID TRANSFERASE TAGU"/>
    <property type="match status" value="1"/>
</dbReference>
<dbReference type="AlphaFoldDB" id="A0A178M8D6"/>
<gene>
    <name evidence="6" type="ORF">A6A03_02425</name>
</gene>
<proteinExistence type="inferred from homology"/>
<evidence type="ECO:0000259" key="5">
    <source>
        <dbReference type="Pfam" id="PF13399"/>
    </source>
</evidence>
<dbReference type="InterPro" id="IPR004474">
    <property type="entry name" value="LytR_CpsA_psr"/>
</dbReference>
<feature type="domain" description="Cell envelope-related transcriptional attenuator" evidence="4">
    <location>
        <begin position="118"/>
        <end position="290"/>
    </location>
</feature>
<evidence type="ECO:0000256" key="1">
    <source>
        <dbReference type="ARBA" id="ARBA00006068"/>
    </source>
</evidence>
<evidence type="ECO:0000313" key="7">
    <source>
        <dbReference type="Proteomes" id="UP000078287"/>
    </source>
</evidence>
<dbReference type="RefSeq" id="WP_066788381.1">
    <property type="nucleotide sequence ID" value="NZ_LWQS01000060.1"/>
</dbReference>
<comment type="caution">
    <text evidence="6">The sequence shown here is derived from an EMBL/GenBank/DDBJ whole genome shotgun (WGS) entry which is preliminary data.</text>
</comment>
<dbReference type="NCBIfam" id="TIGR00350">
    <property type="entry name" value="lytR_cpsA_psr"/>
    <property type="match status" value="1"/>
</dbReference>
<dbReference type="InterPro" id="IPR050922">
    <property type="entry name" value="LytR/CpsA/Psr_CW_biosynth"/>
</dbReference>
<organism evidence="6 7">
    <name type="scientific">Chloroflexus islandicus</name>
    <dbReference type="NCBI Taxonomy" id="1707952"/>
    <lineage>
        <taxon>Bacteria</taxon>
        <taxon>Bacillati</taxon>
        <taxon>Chloroflexota</taxon>
        <taxon>Chloroflexia</taxon>
        <taxon>Chloroflexales</taxon>
        <taxon>Chloroflexineae</taxon>
        <taxon>Chloroflexaceae</taxon>
        <taxon>Chloroflexus</taxon>
    </lineage>
</organism>
<dbReference type="InterPro" id="IPR027381">
    <property type="entry name" value="LytR/CpsA/Psr_C"/>
</dbReference>
<dbReference type="OrthoDB" id="305468at2"/>
<comment type="similarity">
    <text evidence="1">Belongs to the LytR/CpsA/Psr (LCP) family.</text>
</comment>
<sequence length="477" mass="52225">MSNPSNNQPPRPPYTGETLVMRRVEHKSARQGPPSPPQATPPRRAIPKRRWPLGWIALGIVAIVALALGFGYWQIHRLAQRIVVADPRGPVITSPLLGANILVVGVDIRRDRPEEGIRSDTLMLVRLDGMGGWANLLSIPRDTQVDLPNRGPSKINAAYAYGYYHATELYGDGISPEQGGMAFAADTVSQFLNFEQRGMRVDYMVQIDFDGFAALIDALGGITIDVPRRIVDDAYPTPDYGVMRVVFEPGPQRMDGARALIYARTRHADNDFGRTERQQQVVQAIVNEIQQHNWFERMLLLPRLLDAVTQTGDTPAILTTLPLANFDTLLAMGRLAANLDPALIGRYRIEPGTVAVRENDTNLIWDASDVAALVNRWLTPPGEASEQARVQVLNGAGVVGLARRTSEELSANGFTVLAPADAPPGDYPRTVVYQAGNAPFTARRLAQLLGAEVVVGKPAEVYSEAEIVVILGRDRTP</sequence>
<dbReference type="Pfam" id="PF13399">
    <property type="entry name" value="LytR_C"/>
    <property type="match status" value="1"/>
</dbReference>
<keyword evidence="3" id="KW-1133">Transmembrane helix</keyword>
<keyword evidence="7" id="KW-1185">Reference proteome</keyword>
<feature type="domain" description="LytR/CpsA/Psr regulator C-terminal" evidence="5">
    <location>
        <begin position="387"/>
        <end position="474"/>
    </location>
</feature>
<dbReference type="Gene3D" id="3.30.70.2390">
    <property type="match status" value="1"/>
</dbReference>
<feature type="transmembrane region" description="Helical" evidence="3">
    <location>
        <begin position="53"/>
        <end position="73"/>
    </location>
</feature>
<dbReference type="Proteomes" id="UP000078287">
    <property type="component" value="Unassembled WGS sequence"/>
</dbReference>
<protein>
    <submittedName>
        <fullName evidence="6">Transcriptional regulator</fullName>
    </submittedName>
</protein>
<evidence type="ECO:0000256" key="2">
    <source>
        <dbReference type="SAM" id="MobiDB-lite"/>
    </source>
</evidence>